<proteinExistence type="predicted"/>
<dbReference type="AlphaFoldDB" id="A0AA94HPE9"/>
<evidence type="ECO:0000313" key="1">
    <source>
        <dbReference type="EMBL" id="SFS17976.1"/>
    </source>
</evidence>
<gene>
    <name evidence="1" type="ORF">SAMN04487783_2466</name>
</gene>
<protein>
    <submittedName>
        <fullName evidence="1">Uncharacterized protein</fullName>
    </submittedName>
</protein>
<name>A0AA94HPE9_9MICO</name>
<sequence>MTAAAALLVLTGCASTAQTYERVTVVEGGDGLALLCIDGATETEPPACSADNPAILAWDWIGLDHREAGGVRWGQFRIVGEQFGDMFMMVEPPSNAG</sequence>
<reference evidence="1 2" key="1">
    <citation type="submission" date="2016-10" db="EMBL/GenBank/DDBJ databases">
        <authorList>
            <person name="Varghese N."/>
            <person name="Submissions S."/>
        </authorList>
    </citation>
    <scope>NUCLEOTIDE SEQUENCE [LARGE SCALE GENOMIC DNA]</scope>
    <source>
        <strain evidence="1 2">IAM 15147</strain>
    </source>
</reference>
<organism evidence="1 2">
    <name type="scientific">Agrococcus baldri</name>
    <dbReference type="NCBI Taxonomy" id="153730"/>
    <lineage>
        <taxon>Bacteria</taxon>
        <taxon>Bacillati</taxon>
        <taxon>Actinomycetota</taxon>
        <taxon>Actinomycetes</taxon>
        <taxon>Micrococcales</taxon>
        <taxon>Microbacteriaceae</taxon>
        <taxon>Agrococcus</taxon>
    </lineage>
</organism>
<comment type="caution">
    <text evidence="1">The sequence shown here is derived from an EMBL/GenBank/DDBJ whole genome shotgun (WGS) entry which is preliminary data.</text>
</comment>
<keyword evidence="2" id="KW-1185">Reference proteome</keyword>
<accession>A0AA94HPE9</accession>
<dbReference type="EMBL" id="FOZN01000004">
    <property type="protein sequence ID" value="SFS17976.1"/>
    <property type="molecule type" value="Genomic_DNA"/>
</dbReference>
<dbReference type="Proteomes" id="UP000198506">
    <property type="component" value="Unassembled WGS sequence"/>
</dbReference>
<evidence type="ECO:0000313" key="2">
    <source>
        <dbReference type="Proteomes" id="UP000198506"/>
    </source>
</evidence>